<feature type="transmembrane region" description="Helical" evidence="7">
    <location>
        <begin position="122"/>
        <end position="144"/>
    </location>
</feature>
<dbReference type="CDD" id="cd06261">
    <property type="entry name" value="TM_PBP2"/>
    <property type="match status" value="1"/>
</dbReference>
<gene>
    <name evidence="9" type="ORF">ACFP56_01275</name>
</gene>
<name>A0ABW1V1I2_9BACL</name>
<comment type="similarity">
    <text evidence="7">Belongs to the binding-protein-dependent transport system permease family.</text>
</comment>
<dbReference type="Proteomes" id="UP001596233">
    <property type="component" value="Unassembled WGS sequence"/>
</dbReference>
<dbReference type="PANTHER" id="PTHR43744:SF1">
    <property type="entry name" value="BINDING-PROTEIN-DEPENDENT TRANSPORT SYSTEMS INNER MEMBRANE COMPONENT"/>
    <property type="match status" value="1"/>
</dbReference>
<dbReference type="InterPro" id="IPR035906">
    <property type="entry name" value="MetI-like_sf"/>
</dbReference>
<keyword evidence="2 7" id="KW-0813">Transport</keyword>
<evidence type="ECO:0000313" key="10">
    <source>
        <dbReference type="Proteomes" id="UP001596233"/>
    </source>
</evidence>
<feature type="transmembrane region" description="Helical" evidence="7">
    <location>
        <begin position="197"/>
        <end position="219"/>
    </location>
</feature>
<evidence type="ECO:0000256" key="4">
    <source>
        <dbReference type="ARBA" id="ARBA00022692"/>
    </source>
</evidence>
<keyword evidence="4 7" id="KW-0812">Transmembrane</keyword>
<dbReference type="Pfam" id="PF00528">
    <property type="entry name" value="BPD_transp_1"/>
    <property type="match status" value="1"/>
</dbReference>
<evidence type="ECO:0000256" key="5">
    <source>
        <dbReference type="ARBA" id="ARBA00022989"/>
    </source>
</evidence>
<evidence type="ECO:0000256" key="6">
    <source>
        <dbReference type="ARBA" id="ARBA00023136"/>
    </source>
</evidence>
<feature type="domain" description="ABC transmembrane type-1" evidence="8">
    <location>
        <begin position="87"/>
        <end position="275"/>
    </location>
</feature>
<evidence type="ECO:0000259" key="8">
    <source>
        <dbReference type="PROSITE" id="PS50928"/>
    </source>
</evidence>
<dbReference type="PANTHER" id="PTHR43744">
    <property type="entry name" value="ABC TRANSPORTER PERMEASE PROTEIN MG189-RELATED-RELATED"/>
    <property type="match status" value="1"/>
</dbReference>
<organism evidence="9 10">
    <name type="scientific">Paenibacillus septentrionalis</name>
    <dbReference type="NCBI Taxonomy" id="429342"/>
    <lineage>
        <taxon>Bacteria</taxon>
        <taxon>Bacillati</taxon>
        <taxon>Bacillota</taxon>
        <taxon>Bacilli</taxon>
        <taxon>Bacillales</taxon>
        <taxon>Paenibacillaceae</taxon>
        <taxon>Paenibacillus</taxon>
    </lineage>
</organism>
<dbReference type="InterPro" id="IPR000515">
    <property type="entry name" value="MetI-like"/>
</dbReference>
<keyword evidence="10" id="KW-1185">Reference proteome</keyword>
<feature type="transmembrane region" description="Helical" evidence="7">
    <location>
        <begin position="86"/>
        <end position="110"/>
    </location>
</feature>
<comment type="caution">
    <text evidence="9">The sequence shown here is derived from an EMBL/GenBank/DDBJ whole genome shotgun (WGS) entry which is preliminary data.</text>
</comment>
<keyword evidence="6 7" id="KW-0472">Membrane</keyword>
<evidence type="ECO:0000256" key="7">
    <source>
        <dbReference type="RuleBase" id="RU363032"/>
    </source>
</evidence>
<comment type="subcellular location">
    <subcellularLocation>
        <location evidence="1 7">Cell membrane</location>
        <topology evidence="1 7">Multi-pass membrane protein</topology>
    </subcellularLocation>
</comment>
<evidence type="ECO:0000256" key="2">
    <source>
        <dbReference type="ARBA" id="ARBA00022448"/>
    </source>
</evidence>
<feature type="transmembrane region" description="Helical" evidence="7">
    <location>
        <begin position="156"/>
        <end position="176"/>
    </location>
</feature>
<dbReference type="RefSeq" id="WP_379230269.1">
    <property type="nucleotide sequence ID" value="NZ_JBHSTE010000001.1"/>
</dbReference>
<reference evidence="10" key="1">
    <citation type="journal article" date="2019" name="Int. J. Syst. Evol. Microbiol.">
        <title>The Global Catalogue of Microorganisms (GCM) 10K type strain sequencing project: providing services to taxonomists for standard genome sequencing and annotation.</title>
        <authorList>
            <consortium name="The Broad Institute Genomics Platform"/>
            <consortium name="The Broad Institute Genome Sequencing Center for Infectious Disease"/>
            <person name="Wu L."/>
            <person name="Ma J."/>
        </authorList>
    </citation>
    <scope>NUCLEOTIDE SEQUENCE [LARGE SCALE GENOMIC DNA]</scope>
    <source>
        <strain evidence="10">PCU 280</strain>
    </source>
</reference>
<feature type="transmembrane region" description="Helical" evidence="7">
    <location>
        <begin position="256"/>
        <end position="275"/>
    </location>
</feature>
<evidence type="ECO:0000313" key="9">
    <source>
        <dbReference type="EMBL" id="MFC6331239.1"/>
    </source>
</evidence>
<dbReference type="Gene3D" id="1.10.3720.10">
    <property type="entry name" value="MetI-like"/>
    <property type="match status" value="1"/>
</dbReference>
<evidence type="ECO:0000256" key="3">
    <source>
        <dbReference type="ARBA" id="ARBA00022475"/>
    </source>
</evidence>
<protein>
    <submittedName>
        <fullName evidence="9">Carbohydrate ABC transporter permease</fullName>
    </submittedName>
</protein>
<evidence type="ECO:0000256" key="1">
    <source>
        <dbReference type="ARBA" id="ARBA00004651"/>
    </source>
</evidence>
<proteinExistence type="inferred from homology"/>
<sequence length="289" mass="32251">MFTFTRKKAGAKARRSTAGNFFIFCIVGLLGLFSAFPLYFAVVTAFKPLDELLYFPPRLVVLRPTWTNFTDLYQLAANMWVPLSRYLFNTVFIAVAGTGLHVVFAAMAAYPLAKHRFPGRNVLFSIIVMALMFVPQVTFIPQFIMMAELGMVDSYAALLLPWIGSSLGLFLMKQFIEQLPDAILEAARIDGASEYKTFFSIVWPNAVPALMTVVIFQFVNLWNYAPKELVYSESNKVFRMALEQIVAGDPIARMGAGAAAAVILMIPPIIVFVLLQRKVVETMTFAGIK</sequence>
<dbReference type="SUPFAM" id="SSF161098">
    <property type="entry name" value="MetI-like"/>
    <property type="match status" value="1"/>
</dbReference>
<keyword evidence="3" id="KW-1003">Cell membrane</keyword>
<accession>A0ABW1V1I2</accession>
<feature type="transmembrane region" description="Helical" evidence="7">
    <location>
        <begin position="21"/>
        <end position="46"/>
    </location>
</feature>
<dbReference type="EMBL" id="JBHSTE010000001">
    <property type="protein sequence ID" value="MFC6331239.1"/>
    <property type="molecule type" value="Genomic_DNA"/>
</dbReference>
<dbReference type="PROSITE" id="PS50928">
    <property type="entry name" value="ABC_TM1"/>
    <property type="match status" value="1"/>
</dbReference>
<keyword evidence="5 7" id="KW-1133">Transmembrane helix</keyword>